<sequence length="945" mass="106281">MFTQILKLTMNNRYKRCYLVLPFLFLSLTAFSQQAIHGKVLDSTDHTGLQGASLRLLTTRDSLLEQRASGADGSFQLKQVPPGRYRMQVNFLGYRPAFLDIHLPSEGLTQPMNIRLIPEYRALEEVAIIAAPPVAVLKGDTTEFDASAFSTEPYADADALVMQIPGVEIDEEGQIKAQGEDVQRIIVDGKEFFSTDPRIALKTLPADIISKIQIIDEKSEQAQFTGFDDGQRRKVINIVTRPDRRHGYFGRAAGGYGASERYNTGGNLNLFNGNRRFTVFAVSNNVNQSDFSMASIAGGESEGGRNSRGGRSRGNPEGGGNGRGINQTNSISANFNNEWLDERLDFNANYAFNSTRNTTNSLTNREYLIGANANQFNTQNQKSNSINYSHRTNMRIRFDIDSNQRIDFRPVLSFQQNNRTLFSNSHTLLSNDDPINASERTNDNDNFNFNFNGSLDYRLRLGKPGRTVSLSANGSANSNKGLAHTYSLNEFFESQTTGRIDTVSNQNNTSGYGNGITGRLAYTEPLGPHSGLQANYSLRNTANYSNRETFEFLIETGQLGELDRQLSNEFRNDYTYQSGGLSYQIAKRDSFRFEVGIDFQDAKINNRRTFPDSHIAASHFSSYLPSASFSYHFSRDKEAQISYNSATNAPSINQLQDVINNQNPLNIRTGNADLKQEYGHRVNLRFNSVKRETGSNFSANLNAEFSNNRIVNSTYIASSDTLIAPNVLLGAGGQFTRPENINGYYSVRVNTTYGTPIKPWKINLNLSTNLYQNHDIGLLNNAETYADSYGINQRIGANSRFGPHLVIGLSYVGNYSIVRNNSNTDLSYNYYNQIIRNDLSYTFWKGIRVASSFYYNYNQGLAEGYDQQFILWNASIGKKLFKREEAEITLSAYDLLNRNTNINRSISERYIQDTQNNALQQYFLLSFTYNVRHFGGVAHRNFPPR</sequence>
<name>A0ABQ1MWQ0_9SPHI</name>
<dbReference type="InterPro" id="IPR008969">
    <property type="entry name" value="CarboxyPept-like_regulatory"/>
</dbReference>
<feature type="chain" id="PRO_5046572054" evidence="2">
    <location>
        <begin position="33"/>
        <end position="945"/>
    </location>
</feature>
<feature type="signal peptide" evidence="2">
    <location>
        <begin position="1"/>
        <end position="32"/>
    </location>
</feature>
<dbReference type="Pfam" id="PF13620">
    <property type="entry name" value="CarboxypepD_reg"/>
    <property type="match status" value="1"/>
</dbReference>
<dbReference type="SUPFAM" id="SSF56935">
    <property type="entry name" value="Porins"/>
    <property type="match status" value="1"/>
</dbReference>
<gene>
    <name evidence="4" type="ORF">GCM10011386_40990</name>
</gene>
<dbReference type="Pfam" id="PF14905">
    <property type="entry name" value="OMP_b-brl_3"/>
    <property type="match status" value="1"/>
</dbReference>
<protein>
    <submittedName>
        <fullName evidence="4">Collagen-binding protein</fullName>
    </submittedName>
</protein>
<reference evidence="5" key="1">
    <citation type="journal article" date="2019" name="Int. J. Syst. Evol. Microbiol.">
        <title>The Global Catalogue of Microorganisms (GCM) 10K type strain sequencing project: providing services to taxonomists for standard genome sequencing and annotation.</title>
        <authorList>
            <consortium name="The Broad Institute Genomics Platform"/>
            <consortium name="The Broad Institute Genome Sequencing Center for Infectious Disease"/>
            <person name="Wu L."/>
            <person name="Ma J."/>
        </authorList>
    </citation>
    <scope>NUCLEOTIDE SEQUENCE [LARGE SCALE GENOMIC DNA]</scope>
    <source>
        <strain evidence="5">CGMCC 1.15342</strain>
    </source>
</reference>
<keyword evidence="2" id="KW-0732">Signal</keyword>
<evidence type="ECO:0000313" key="4">
    <source>
        <dbReference type="EMBL" id="GGC44481.1"/>
    </source>
</evidence>
<proteinExistence type="predicted"/>
<evidence type="ECO:0000256" key="2">
    <source>
        <dbReference type="SAM" id="SignalP"/>
    </source>
</evidence>
<feature type="region of interest" description="Disordered" evidence="1">
    <location>
        <begin position="295"/>
        <end position="330"/>
    </location>
</feature>
<feature type="domain" description="Outer membrane protein beta-barrel" evidence="3">
    <location>
        <begin position="462"/>
        <end position="929"/>
    </location>
</feature>
<accession>A0ABQ1MWQ0</accession>
<dbReference type="Gene3D" id="2.60.40.1120">
    <property type="entry name" value="Carboxypeptidase-like, regulatory domain"/>
    <property type="match status" value="1"/>
</dbReference>
<keyword evidence="4" id="KW-0176">Collagen</keyword>
<dbReference type="InterPro" id="IPR041700">
    <property type="entry name" value="OMP_b-brl_3"/>
</dbReference>
<evidence type="ECO:0000313" key="5">
    <source>
        <dbReference type="Proteomes" id="UP000597338"/>
    </source>
</evidence>
<dbReference type="SUPFAM" id="SSF49464">
    <property type="entry name" value="Carboxypeptidase regulatory domain-like"/>
    <property type="match status" value="1"/>
</dbReference>
<organism evidence="4 5">
    <name type="scientific">Parapedobacter defluvii</name>
    <dbReference type="NCBI Taxonomy" id="2045106"/>
    <lineage>
        <taxon>Bacteria</taxon>
        <taxon>Pseudomonadati</taxon>
        <taxon>Bacteroidota</taxon>
        <taxon>Sphingobacteriia</taxon>
        <taxon>Sphingobacteriales</taxon>
        <taxon>Sphingobacteriaceae</taxon>
        <taxon>Parapedobacter</taxon>
    </lineage>
</organism>
<evidence type="ECO:0000259" key="3">
    <source>
        <dbReference type="Pfam" id="PF14905"/>
    </source>
</evidence>
<evidence type="ECO:0000256" key="1">
    <source>
        <dbReference type="SAM" id="MobiDB-lite"/>
    </source>
</evidence>
<comment type="caution">
    <text evidence="4">The sequence shown here is derived from an EMBL/GenBank/DDBJ whole genome shotgun (WGS) entry which is preliminary data.</text>
</comment>
<dbReference type="Proteomes" id="UP000597338">
    <property type="component" value="Unassembled WGS sequence"/>
</dbReference>
<dbReference type="EMBL" id="BMIK01000021">
    <property type="protein sequence ID" value="GGC44481.1"/>
    <property type="molecule type" value="Genomic_DNA"/>
</dbReference>
<keyword evidence="5" id="KW-1185">Reference proteome</keyword>